<organism evidence="2 3">
    <name type="scientific">Corallococcus coralloides</name>
    <name type="common">Myxococcus coralloides</name>
    <dbReference type="NCBI Taxonomy" id="184914"/>
    <lineage>
        <taxon>Bacteria</taxon>
        <taxon>Pseudomonadati</taxon>
        <taxon>Myxococcota</taxon>
        <taxon>Myxococcia</taxon>
        <taxon>Myxococcales</taxon>
        <taxon>Cystobacterineae</taxon>
        <taxon>Myxococcaceae</taxon>
        <taxon>Corallococcus</taxon>
    </lineage>
</organism>
<protein>
    <recommendedName>
        <fullName evidence="1">Putative DNA-binding domain-containing protein</fullName>
    </recommendedName>
</protein>
<dbReference type="RefSeq" id="WP_128796037.1">
    <property type="nucleotide sequence ID" value="NZ_CP034669.1"/>
</dbReference>
<sequence length="245" mass="26940">MKASLKHFFDSMDAYLAGPPGAEGLLKLSASHPGWDVDPERMALYGQFVRGHVRSTLEKLFPLTRKAVTPEAWDALVDGYTRTRPARHYELNRLGEGFAPFVADAAAAKGLPPFLPALARFEWTDFAVFASEEDLPDTVERLTPNPTLTVLEQPYRLCAFMRARGAEGVPAEGEELALLWRHPERLVTFYMEATPPALLVLKMAVEGLSEEAVVQATGMSAADLHAEVVRFAKDGLVLAPASRIH</sequence>
<dbReference type="InterPro" id="IPR044922">
    <property type="entry name" value="DUF2063_N_sf"/>
</dbReference>
<dbReference type="Pfam" id="PF09836">
    <property type="entry name" value="DUF2063"/>
    <property type="match status" value="1"/>
</dbReference>
<evidence type="ECO:0000259" key="1">
    <source>
        <dbReference type="Pfam" id="PF09836"/>
    </source>
</evidence>
<evidence type="ECO:0000313" key="3">
    <source>
        <dbReference type="Proteomes" id="UP000288758"/>
    </source>
</evidence>
<name>A0A410RQ74_CORCK</name>
<dbReference type="AlphaFoldDB" id="A0A410RQ74"/>
<evidence type="ECO:0000313" key="2">
    <source>
        <dbReference type="EMBL" id="QAT83983.1"/>
    </source>
</evidence>
<dbReference type="Proteomes" id="UP000288758">
    <property type="component" value="Chromosome"/>
</dbReference>
<dbReference type="Gene3D" id="1.10.150.690">
    <property type="entry name" value="DUF2063"/>
    <property type="match status" value="1"/>
</dbReference>
<proteinExistence type="predicted"/>
<accession>A0A410RQ74</accession>
<gene>
    <name evidence="2" type="ORF">EJ065_2403</name>
</gene>
<dbReference type="EMBL" id="CP034669">
    <property type="protein sequence ID" value="QAT83983.1"/>
    <property type="molecule type" value="Genomic_DNA"/>
</dbReference>
<reference evidence="2 3" key="1">
    <citation type="submission" date="2018-12" db="EMBL/GenBank/DDBJ databases">
        <title>Complete Genome Sequence of the Corallopyronin A producing Myxobacterium Corallococcus coralloides B035.</title>
        <authorList>
            <person name="Bouhired S.M."/>
            <person name="Rupp O."/>
            <person name="Blom J."/>
            <person name="Schaeberle T.F."/>
            <person name="Kehraus S."/>
            <person name="Schiefer A."/>
            <person name="Pfarr K."/>
            <person name="Goesmann A."/>
            <person name="Hoerauf A."/>
            <person name="Koenig G.M."/>
        </authorList>
    </citation>
    <scope>NUCLEOTIDE SEQUENCE [LARGE SCALE GENOMIC DNA]</scope>
    <source>
        <strain evidence="2 3">B035</strain>
    </source>
</reference>
<feature type="domain" description="Putative DNA-binding" evidence="1">
    <location>
        <begin position="36"/>
        <end position="102"/>
    </location>
</feature>
<dbReference type="InterPro" id="IPR018640">
    <property type="entry name" value="DUF2063"/>
</dbReference>